<sequence>MLAVNERWSPRPQVRAGRPAFLPKLMTKIAPVWASSAAEMAARTSEDKAESLNKPQVPAQDVERARWDSLHPFCLLLPSG</sequence>
<keyword evidence="2" id="KW-1185">Reference proteome</keyword>
<proteinExistence type="predicted"/>
<evidence type="ECO:0000313" key="1">
    <source>
        <dbReference type="EMBL" id="GJE92496.1"/>
    </source>
</evidence>
<dbReference type="AlphaFoldDB" id="A0A9P3GCR4"/>
<dbReference type="EMBL" id="BPQB01000026">
    <property type="protein sequence ID" value="GJE92496.1"/>
    <property type="molecule type" value="Genomic_DNA"/>
</dbReference>
<name>A0A9P3GCR4_9APHY</name>
<evidence type="ECO:0000313" key="2">
    <source>
        <dbReference type="Proteomes" id="UP000703269"/>
    </source>
</evidence>
<accession>A0A9P3GCR4</accession>
<comment type="caution">
    <text evidence="1">The sequence shown here is derived from an EMBL/GenBank/DDBJ whole genome shotgun (WGS) entry which is preliminary data.</text>
</comment>
<reference evidence="1 2" key="1">
    <citation type="submission" date="2021-08" db="EMBL/GenBank/DDBJ databases">
        <title>Draft Genome Sequence of Phanerochaete sordida strain YK-624.</title>
        <authorList>
            <person name="Mori T."/>
            <person name="Dohra H."/>
            <person name="Suzuki T."/>
            <person name="Kawagishi H."/>
            <person name="Hirai H."/>
        </authorList>
    </citation>
    <scope>NUCLEOTIDE SEQUENCE [LARGE SCALE GENOMIC DNA]</scope>
    <source>
        <strain evidence="1 2">YK-624</strain>
    </source>
</reference>
<dbReference type="Proteomes" id="UP000703269">
    <property type="component" value="Unassembled WGS sequence"/>
</dbReference>
<protein>
    <submittedName>
        <fullName evidence="1">Uncharacterized protein</fullName>
    </submittedName>
</protein>
<organism evidence="1 2">
    <name type="scientific">Phanerochaete sordida</name>
    <dbReference type="NCBI Taxonomy" id="48140"/>
    <lineage>
        <taxon>Eukaryota</taxon>
        <taxon>Fungi</taxon>
        <taxon>Dikarya</taxon>
        <taxon>Basidiomycota</taxon>
        <taxon>Agaricomycotina</taxon>
        <taxon>Agaricomycetes</taxon>
        <taxon>Polyporales</taxon>
        <taxon>Phanerochaetaceae</taxon>
        <taxon>Phanerochaete</taxon>
    </lineage>
</organism>
<gene>
    <name evidence="1" type="ORF">PsYK624_086500</name>
</gene>